<dbReference type="NCBIfam" id="NF038065">
    <property type="entry name" value="Pr6Pr"/>
    <property type="match status" value="1"/>
</dbReference>
<evidence type="ECO:0000313" key="2">
    <source>
        <dbReference type="EMBL" id="GMA37541.1"/>
    </source>
</evidence>
<evidence type="ECO:0000313" key="3">
    <source>
        <dbReference type="Proteomes" id="UP001157125"/>
    </source>
</evidence>
<protein>
    <submittedName>
        <fullName evidence="2">Uncharacterized protein</fullName>
    </submittedName>
</protein>
<keyword evidence="3" id="KW-1185">Reference proteome</keyword>
<gene>
    <name evidence="2" type="ORF">GCM10025876_37450</name>
</gene>
<feature type="transmembrane region" description="Helical" evidence="1">
    <location>
        <begin position="81"/>
        <end position="100"/>
    </location>
</feature>
<feature type="transmembrane region" description="Helical" evidence="1">
    <location>
        <begin position="50"/>
        <end position="69"/>
    </location>
</feature>
<keyword evidence="1" id="KW-0472">Membrane</keyword>
<dbReference type="Proteomes" id="UP001157125">
    <property type="component" value="Unassembled WGS sequence"/>
</dbReference>
<accession>A0ABQ6IIJ9</accession>
<name>A0ABQ6IIJ9_9MICO</name>
<keyword evidence="1" id="KW-0812">Transmembrane</keyword>
<feature type="transmembrane region" description="Helical" evidence="1">
    <location>
        <begin position="23"/>
        <end position="44"/>
    </location>
</feature>
<evidence type="ECO:0000256" key="1">
    <source>
        <dbReference type="SAM" id="Phobius"/>
    </source>
</evidence>
<feature type="transmembrane region" description="Helical" evidence="1">
    <location>
        <begin position="115"/>
        <end position="137"/>
    </location>
</feature>
<comment type="caution">
    <text evidence="2">The sequence shown here is derived from an EMBL/GenBank/DDBJ whole genome shotgun (WGS) entry which is preliminary data.</text>
</comment>
<keyword evidence="1" id="KW-1133">Transmembrane helix</keyword>
<reference evidence="3" key="1">
    <citation type="journal article" date="2019" name="Int. J. Syst. Evol. Microbiol.">
        <title>The Global Catalogue of Microorganisms (GCM) 10K type strain sequencing project: providing services to taxonomists for standard genome sequencing and annotation.</title>
        <authorList>
            <consortium name="The Broad Institute Genomics Platform"/>
            <consortium name="The Broad Institute Genome Sequencing Center for Infectious Disease"/>
            <person name="Wu L."/>
            <person name="Ma J."/>
        </authorList>
    </citation>
    <scope>NUCLEOTIDE SEQUENCE [LARGE SCALE GENOMIC DNA]</scope>
    <source>
        <strain evidence="3">NBRC 112299</strain>
    </source>
</reference>
<proteinExistence type="predicted"/>
<dbReference type="InterPro" id="IPR049713">
    <property type="entry name" value="Pr6Pr-like"/>
</dbReference>
<dbReference type="EMBL" id="BSUN01000001">
    <property type="protein sequence ID" value="GMA37541.1"/>
    <property type="molecule type" value="Genomic_DNA"/>
</dbReference>
<organism evidence="2 3">
    <name type="scientific">Demequina litorisediminis</name>
    <dbReference type="NCBI Taxonomy" id="1849022"/>
    <lineage>
        <taxon>Bacteria</taxon>
        <taxon>Bacillati</taxon>
        <taxon>Actinomycetota</taxon>
        <taxon>Actinomycetes</taxon>
        <taxon>Micrococcales</taxon>
        <taxon>Demequinaceae</taxon>
        <taxon>Demequina</taxon>
    </lineage>
</organism>
<sequence>MVALVGSAVAGERNLLWLQLLRVNAATYLFLAGAVYWAVLAAHANPLFPWANAVLHGGAGIVLVADWLLVGQRRRLPVSTWWTVLLVPAGWASFLLVRAARDGWVPYPFLDPERGFAAIATTLGIIAAVGLAFVAILHCSMFLRRAEPHATHLPERRPRA</sequence>